<proteinExistence type="predicted"/>
<evidence type="ECO:0000256" key="1">
    <source>
        <dbReference type="SAM" id="Phobius"/>
    </source>
</evidence>
<comment type="caution">
    <text evidence="2">The sequence shown here is derived from an EMBL/GenBank/DDBJ whole genome shotgun (WGS) entry which is preliminary data.</text>
</comment>
<organism evidence="2 3">
    <name type="scientific">Hydrogenivirga caldilitoris</name>
    <dbReference type="NCBI Taxonomy" id="246264"/>
    <lineage>
        <taxon>Bacteria</taxon>
        <taxon>Pseudomonadati</taxon>
        <taxon>Aquificota</taxon>
        <taxon>Aquificia</taxon>
        <taxon>Aquificales</taxon>
        <taxon>Aquificaceae</taxon>
        <taxon>Hydrogenivirga</taxon>
    </lineage>
</organism>
<evidence type="ECO:0000313" key="2">
    <source>
        <dbReference type="EMBL" id="RLJ70673.1"/>
    </source>
</evidence>
<dbReference type="AlphaFoldDB" id="A0A497XUW9"/>
<keyword evidence="3" id="KW-1185">Reference proteome</keyword>
<sequence length="37" mass="4607">MSWEWYFFMIPIFIFIVSLLFLTYEVLKTPDKEEKTT</sequence>
<name>A0A497XUW9_9AQUI</name>
<keyword evidence="1" id="KW-0472">Membrane</keyword>
<dbReference type="EMBL" id="RCCJ01000001">
    <property type="protein sequence ID" value="RLJ70673.1"/>
    <property type="molecule type" value="Genomic_DNA"/>
</dbReference>
<evidence type="ECO:0000313" key="3">
    <source>
        <dbReference type="Proteomes" id="UP000267841"/>
    </source>
</evidence>
<keyword evidence="1" id="KW-0812">Transmembrane</keyword>
<gene>
    <name evidence="2" type="ORF">BCF55_0954</name>
</gene>
<protein>
    <submittedName>
        <fullName evidence="2">Uncharacterized protein</fullName>
    </submittedName>
</protein>
<accession>A0A497XUW9</accession>
<keyword evidence="1" id="KW-1133">Transmembrane helix</keyword>
<dbReference type="Proteomes" id="UP000267841">
    <property type="component" value="Unassembled WGS sequence"/>
</dbReference>
<reference evidence="2 3" key="1">
    <citation type="submission" date="2018-10" db="EMBL/GenBank/DDBJ databases">
        <title>Genomic Encyclopedia of Archaeal and Bacterial Type Strains, Phase II (KMG-II): from individual species to whole genera.</title>
        <authorList>
            <person name="Goeker M."/>
        </authorList>
    </citation>
    <scope>NUCLEOTIDE SEQUENCE [LARGE SCALE GENOMIC DNA]</scope>
    <source>
        <strain evidence="2 3">DSM 16510</strain>
    </source>
</reference>
<feature type="transmembrane region" description="Helical" evidence="1">
    <location>
        <begin position="6"/>
        <end position="27"/>
    </location>
</feature>